<accession>A0A822XEX7</accession>
<name>A0A822XEX7_NELNU</name>
<comment type="caution">
    <text evidence="2">The sequence shown here is derived from an EMBL/GenBank/DDBJ whole genome shotgun (WGS) entry which is preliminary data.</text>
</comment>
<organism evidence="2 3">
    <name type="scientific">Nelumbo nucifera</name>
    <name type="common">Sacred lotus</name>
    <dbReference type="NCBI Taxonomy" id="4432"/>
    <lineage>
        <taxon>Eukaryota</taxon>
        <taxon>Viridiplantae</taxon>
        <taxon>Streptophyta</taxon>
        <taxon>Embryophyta</taxon>
        <taxon>Tracheophyta</taxon>
        <taxon>Spermatophyta</taxon>
        <taxon>Magnoliopsida</taxon>
        <taxon>Proteales</taxon>
        <taxon>Nelumbonaceae</taxon>
        <taxon>Nelumbo</taxon>
    </lineage>
</organism>
<keyword evidence="1" id="KW-0472">Membrane</keyword>
<reference evidence="2 3" key="1">
    <citation type="journal article" date="2020" name="Mol. Biol. Evol.">
        <title>Distinct Expression and Methylation Patterns for Genes with Different Fates following a Single Whole-Genome Duplication in Flowering Plants.</title>
        <authorList>
            <person name="Shi T."/>
            <person name="Rahmani R.S."/>
            <person name="Gugger P.F."/>
            <person name="Wang M."/>
            <person name="Li H."/>
            <person name="Zhang Y."/>
            <person name="Li Z."/>
            <person name="Wang Q."/>
            <person name="Van de Peer Y."/>
            <person name="Marchal K."/>
            <person name="Chen J."/>
        </authorList>
    </citation>
    <scope>NUCLEOTIDE SEQUENCE [LARGE SCALE GENOMIC DNA]</scope>
    <source>
        <tissue evidence="2">Leaf</tissue>
    </source>
</reference>
<keyword evidence="1" id="KW-1133">Transmembrane helix</keyword>
<keyword evidence="1" id="KW-0812">Transmembrane</keyword>
<feature type="transmembrane region" description="Helical" evidence="1">
    <location>
        <begin position="21"/>
        <end position="40"/>
    </location>
</feature>
<evidence type="ECO:0000256" key="1">
    <source>
        <dbReference type="SAM" id="Phobius"/>
    </source>
</evidence>
<sequence length="45" mass="5434">MDLLLHLWNSRKWLFGKPLKFSGMHVLFCLLFLFKPFYLYNRAGA</sequence>
<proteinExistence type="predicted"/>
<dbReference type="EMBL" id="DUZY01000001">
    <property type="protein sequence ID" value="DAD18193.1"/>
    <property type="molecule type" value="Genomic_DNA"/>
</dbReference>
<keyword evidence="3" id="KW-1185">Reference proteome</keyword>
<dbReference type="AlphaFoldDB" id="A0A822XEX7"/>
<evidence type="ECO:0000313" key="2">
    <source>
        <dbReference type="EMBL" id="DAD18193.1"/>
    </source>
</evidence>
<dbReference type="Proteomes" id="UP000607653">
    <property type="component" value="Unassembled WGS sequence"/>
</dbReference>
<gene>
    <name evidence="2" type="ORF">HUJ06_019656</name>
</gene>
<evidence type="ECO:0000313" key="3">
    <source>
        <dbReference type="Proteomes" id="UP000607653"/>
    </source>
</evidence>
<protein>
    <submittedName>
        <fullName evidence="2">Uncharacterized protein</fullName>
    </submittedName>
</protein>